<dbReference type="InterPro" id="IPR002885">
    <property type="entry name" value="PPR_rpt"/>
</dbReference>
<gene>
    <name evidence="1" type="ORF">MNAN1_000776</name>
</gene>
<dbReference type="EMBL" id="CP119892">
    <property type="protein sequence ID" value="WFD25810.1"/>
    <property type="molecule type" value="Genomic_DNA"/>
</dbReference>
<dbReference type="InterPro" id="IPR011990">
    <property type="entry name" value="TPR-like_helical_dom_sf"/>
</dbReference>
<evidence type="ECO:0000313" key="1">
    <source>
        <dbReference type="EMBL" id="WFD25810.1"/>
    </source>
</evidence>
<reference evidence="1" key="1">
    <citation type="submission" date="2023-03" db="EMBL/GenBank/DDBJ databases">
        <title>Mating type loci evolution in Malassezia.</title>
        <authorList>
            <person name="Coelho M.A."/>
        </authorList>
    </citation>
    <scope>NUCLEOTIDE SEQUENCE</scope>
    <source>
        <strain evidence="1">CBS 9557</strain>
    </source>
</reference>
<organism evidence="1 2">
    <name type="scientific">Malassezia nana</name>
    <dbReference type="NCBI Taxonomy" id="180528"/>
    <lineage>
        <taxon>Eukaryota</taxon>
        <taxon>Fungi</taxon>
        <taxon>Dikarya</taxon>
        <taxon>Basidiomycota</taxon>
        <taxon>Ustilaginomycotina</taxon>
        <taxon>Malasseziomycetes</taxon>
        <taxon>Malasseziales</taxon>
        <taxon>Malasseziaceae</taxon>
        <taxon>Malassezia</taxon>
    </lineage>
</organism>
<dbReference type="Gene3D" id="1.25.40.10">
    <property type="entry name" value="Tetratricopeptide repeat domain"/>
    <property type="match status" value="1"/>
</dbReference>
<dbReference type="AlphaFoldDB" id="A0AAF0J693"/>
<dbReference type="Proteomes" id="UP001213623">
    <property type="component" value="Chromosome 1"/>
</dbReference>
<keyword evidence="2" id="KW-1185">Reference proteome</keyword>
<dbReference type="Pfam" id="PF13041">
    <property type="entry name" value="PPR_2"/>
    <property type="match status" value="1"/>
</dbReference>
<evidence type="ECO:0000313" key="2">
    <source>
        <dbReference type="Proteomes" id="UP001213623"/>
    </source>
</evidence>
<protein>
    <submittedName>
        <fullName evidence="1">Uncharacterized protein</fullName>
    </submittedName>
</protein>
<sequence>MSARPGWRLALPRLFGRYASTKSKPPKSVINFRNMQRRRGGKFRTDIRVERHPKKAAALHPDTLRQHMFATSQRINSIAKQESDALARFKKSESLLMERMADWRLLARRVRFQQQRRTPITPQHGAPAWNHVILLAVRAACHTAAWHLFCDMKRQGIRPTARTYAGFFQALAQQARTGLQDTFLLPSWTERFSKLYEGLEQLHTEAAAHDTSHDALSPHQVAHQRVLLELDKDPTSVATAFRHYLSLLCALGRSEEALEMFDQLCHHGYPVADEHPRLPREQFATVQMYTSLLRDVGLCRMPMAKKQNLVREIWRRWQDDIDMALRRGAASLLDATAVKTLVWTLDMGQPHASVREVCHMLGTYMAVPFRSLSDQDVHPVSCPLVPWSDDMLLDVLAFFNRHGAYNEMMDCYDHAQKAAPQSWNPSTVALYQKARTQSLRAST</sequence>
<accession>A0AAF0J693</accession>
<name>A0AAF0J693_9BASI</name>
<proteinExistence type="predicted"/>